<dbReference type="RefSeq" id="WP_011369394.1">
    <property type="nucleotide sequence ID" value="NC_007519.1"/>
</dbReference>
<name>Q30UW4_OLEA2</name>
<feature type="transmembrane region" description="Helical" evidence="1">
    <location>
        <begin position="48"/>
        <end position="69"/>
    </location>
</feature>
<dbReference type="EMBL" id="CP000112">
    <property type="protein sequence ID" value="ABB40532.1"/>
    <property type="molecule type" value="Genomic_DNA"/>
</dbReference>
<evidence type="ECO:0000313" key="3">
    <source>
        <dbReference type="Proteomes" id="UP000002710"/>
    </source>
</evidence>
<protein>
    <recommendedName>
        <fullName evidence="4">DUF2905 domain-containing protein</fullName>
    </recommendedName>
</protein>
<evidence type="ECO:0008006" key="4">
    <source>
        <dbReference type="Google" id="ProtNLM"/>
    </source>
</evidence>
<sequence length="71" mass="8012">MDSPGRWFVAAGLLLVAAGLVLHCAPWLLQWFGRLPGDIRVDSPRVKFFFPLTSMAVVSVVCSLLLYFFRR</sequence>
<dbReference type="PANTHER" id="PTHR36443:SF1">
    <property type="entry name" value="BSR5223 PROTEIN"/>
    <property type="match status" value="1"/>
</dbReference>
<keyword evidence="1" id="KW-0472">Membrane</keyword>
<evidence type="ECO:0000256" key="1">
    <source>
        <dbReference type="SAM" id="Phobius"/>
    </source>
</evidence>
<organism evidence="2 3">
    <name type="scientific">Oleidesulfovibrio alaskensis (strain ATCC BAA-1058 / DSM 17464 / G20)</name>
    <name type="common">Desulfovibrio alaskensis</name>
    <dbReference type="NCBI Taxonomy" id="207559"/>
    <lineage>
        <taxon>Bacteria</taxon>
        <taxon>Pseudomonadati</taxon>
        <taxon>Thermodesulfobacteriota</taxon>
        <taxon>Desulfovibrionia</taxon>
        <taxon>Desulfovibrionales</taxon>
        <taxon>Desulfovibrionaceae</taxon>
        <taxon>Oleidesulfovibrio</taxon>
    </lineage>
</organism>
<keyword evidence="3" id="KW-1185">Reference proteome</keyword>
<dbReference type="PANTHER" id="PTHR36443">
    <property type="entry name" value="BSR5223 PROTEIN"/>
    <property type="match status" value="1"/>
</dbReference>
<dbReference type="STRING" id="207559.Dde_3739"/>
<keyword evidence="1" id="KW-0812">Transmembrane</keyword>
<dbReference type="Proteomes" id="UP000002710">
    <property type="component" value="Chromosome"/>
</dbReference>
<dbReference type="InterPro" id="IPR021320">
    <property type="entry name" value="DUF2905"/>
</dbReference>
<dbReference type="Pfam" id="PF11146">
    <property type="entry name" value="DUF2905"/>
    <property type="match status" value="1"/>
</dbReference>
<dbReference type="KEGG" id="dde:Dde_3739"/>
<accession>Q30UW4</accession>
<gene>
    <name evidence="2" type="ordered locus">Dde_3739</name>
</gene>
<keyword evidence="1" id="KW-1133">Transmembrane helix</keyword>
<dbReference type="eggNOG" id="ENOG5032ZTI">
    <property type="taxonomic scope" value="Bacteria"/>
</dbReference>
<dbReference type="HOGENOM" id="CLU_181383_1_0_7"/>
<reference evidence="2 3" key="1">
    <citation type="journal article" date="2011" name="J. Bacteriol.">
        <title>Complete genome sequence and updated annotation of Desulfovibrio alaskensis G20.</title>
        <authorList>
            <person name="Hauser L.J."/>
            <person name="Land M.L."/>
            <person name="Brown S.D."/>
            <person name="Larimer F."/>
            <person name="Keller K.L."/>
            <person name="Rapp-Giles B.J."/>
            <person name="Price M.N."/>
            <person name="Lin M."/>
            <person name="Bruce D.C."/>
            <person name="Detter J.C."/>
            <person name="Tapia R."/>
            <person name="Han C.S."/>
            <person name="Goodwin L.A."/>
            <person name="Cheng J.F."/>
            <person name="Pitluck S."/>
            <person name="Copeland A."/>
            <person name="Lucas S."/>
            <person name="Nolan M."/>
            <person name="Lapidus A.L."/>
            <person name="Palumbo A.V."/>
            <person name="Wall J.D."/>
        </authorList>
    </citation>
    <scope>NUCLEOTIDE SEQUENCE [LARGE SCALE GENOMIC DNA]</scope>
    <source>
        <strain evidence="3">ATCC BAA 1058 / DSM 17464 / G20</strain>
    </source>
</reference>
<dbReference type="AlphaFoldDB" id="Q30UW4"/>
<evidence type="ECO:0000313" key="2">
    <source>
        <dbReference type="EMBL" id="ABB40532.1"/>
    </source>
</evidence>
<proteinExistence type="predicted"/>